<reference evidence="1 2" key="1">
    <citation type="submission" date="2023-02" db="EMBL/GenBank/DDBJ databases">
        <title>LHISI_Scaffold_Assembly.</title>
        <authorList>
            <person name="Stuart O.P."/>
            <person name="Cleave R."/>
            <person name="Magrath M.J.L."/>
            <person name="Mikheyev A.S."/>
        </authorList>
    </citation>
    <scope>NUCLEOTIDE SEQUENCE [LARGE SCALE GENOMIC DNA]</scope>
    <source>
        <strain evidence="1">Daus_M_001</strain>
        <tissue evidence="1">Leg muscle</tissue>
    </source>
</reference>
<comment type="caution">
    <text evidence="1">The sequence shown here is derived from an EMBL/GenBank/DDBJ whole genome shotgun (WGS) entry which is preliminary data.</text>
</comment>
<evidence type="ECO:0000313" key="2">
    <source>
        <dbReference type="Proteomes" id="UP001159363"/>
    </source>
</evidence>
<dbReference type="EMBL" id="JARBHB010000004">
    <property type="protein sequence ID" value="KAJ8885982.1"/>
    <property type="molecule type" value="Genomic_DNA"/>
</dbReference>
<accession>A0ABQ9HP15</accession>
<name>A0ABQ9HP15_9NEOP</name>
<evidence type="ECO:0008006" key="3">
    <source>
        <dbReference type="Google" id="ProtNLM"/>
    </source>
</evidence>
<sequence>MADIIFCYGLANGSNRRARVLYAEKYPARRVSSARLFSRLFQRLADTGYVASTTADRSRPRTICTPDMEKRVLQRV</sequence>
<protein>
    <recommendedName>
        <fullName evidence="3">DUF4817 domain-containing protein</fullName>
    </recommendedName>
</protein>
<organism evidence="1 2">
    <name type="scientific">Dryococelus australis</name>
    <dbReference type="NCBI Taxonomy" id="614101"/>
    <lineage>
        <taxon>Eukaryota</taxon>
        <taxon>Metazoa</taxon>
        <taxon>Ecdysozoa</taxon>
        <taxon>Arthropoda</taxon>
        <taxon>Hexapoda</taxon>
        <taxon>Insecta</taxon>
        <taxon>Pterygota</taxon>
        <taxon>Neoptera</taxon>
        <taxon>Polyneoptera</taxon>
        <taxon>Phasmatodea</taxon>
        <taxon>Verophasmatodea</taxon>
        <taxon>Anareolatae</taxon>
        <taxon>Phasmatidae</taxon>
        <taxon>Eurycanthinae</taxon>
        <taxon>Dryococelus</taxon>
    </lineage>
</organism>
<dbReference type="Proteomes" id="UP001159363">
    <property type="component" value="Chromosome X"/>
</dbReference>
<evidence type="ECO:0000313" key="1">
    <source>
        <dbReference type="EMBL" id="KAJ8885982.1"/>
    </source>
</evidence>
<proteinExistence type="predicted"/>
<keyword evidence="2" id="KW-1185">Reference proteome</keyword>
<gene>
    <name evidence="1" type="ORF">PR048_012188</name>
</gene>